<protein>
    <submittedName>
        <fullName evidence="2">Uncharacterized protein</fullName>
    </submittedName>
</protein>
<gene>
    <name evidence="2" type="ORF">MGYG_05321</name>
</gene>
<proteinExistence type="predicted"/>
<reference evidence="3" key="1">
    <citation type="journal article" date="2012" name="MBio">
        <title>Comparative genome analysis of Trichophyton rubrum and related dermatophytes reveals candidate genes involved in infection.</title>
        <authorList>
            <person name="Martinez D.A."/>
            <person name="Oliver B.G."/>
            <person name="Graeser Y."/>
            <person name="Goldberg J.M."/>
            <person name="Li W."/>
            <person name="Martinez-Rossi N.M."/>
            <person name="Monod M."/>
            <person name="Shelest E."/>
            <person name="Barton R.C."/>
            <person name="Birch E."/>
            <person name="Brakhage A.A."/>
            <person name="Chen Z."/>
            <person name="Gurr S.J."/>
            <person name="Heiman D."/>
            <person name="Heitman J."/>
            <person name="Kosti I."/>
            <person name="Rossi A."/>
            <person name="Saif S."/>
            <person name="Samalova M."/>
            <person name="Saunders C.W."/>
            <person name="Shea T."/>
            <person name="Summerbell R.C."/>
            <person name="Xu J."/>
            <person name="Young S."/>
            <person name="Zeng Q."/>
            <person name="Birren B.W."/>
            <person name="Cuomo C.A."/>
            <person name="White T.C."/>
        </authorList>
    </citation>
    <scope>NUCLEOTIDE SEQUENCE [LARGE SCALE GENOMIC DNA]</scope>
    <source>
        <strain evidence="3">ATCC MYA-4604 / CBS 118893</strain>
    </source>
</reference>
<dbReference type="EMBL" id="DS989825">
    <property type="protein sequence ID" value="EFR02324.1"/>
    <property type="molecule type" value="Genomic_DNA"/>
</dbReference>
<evidence type="ECO:0000313" key="3">
    <source>
        <dbReference type="Proteomes" id="UP000002669"/>
    </source>
</evidence>
<dbReference type="HOGENOM" id="CLU_2621556_0_0_1"/>
<dbReference type="GeneID" id="10028011"/>
<evidence type="ECO:0000313" key="2">
    <source>
        <dbReference type="EMBL" id="EFR02324.1"/>
    </source>
</evidence>
<organism evidence="3">
    <name type="scientific">Arthroderma gypseum (strain ATCC MYA-4604 / CBS 118893)</name>
    <name type="common">Microsporum gypseum</name>
    <dbReference type="NCBI Taxonomy" id="535722"/>
    <lineage>
        <taxon>Eukaryota</taxon>
        <taxon>Fungi</taxon>
        <taxon>Dikarya</taxon>
        <taxon>Ascomycota</taxon>
        <taxon>Pezizomycotina</taxon>
        <taxon>Eurotiomycetes</taxon>
        <taxon>Eurotiomycetidae</taxon>
        <taxon>Onygenales</taxon>
        <taxon>Arthrodermataceae</taxon>
        <taxon>Nannizzia</taxon>
    </lineage>
</organism>
<dbReference type="VEuPathDB" id="FungiDB:MGYG_05321"/>
<feature type="region of interest" description="Disordered" evidence="1">
    <location>
        <begin position="1"/>
        <end position="30"/>
    </location>
</feature>
<evidence type="ECO:0000256" key="1">
    <source>
        <dbReference type="SAM" id="MobiDB-lite"/>
    </source>
</evidence>
<dbReference type="AlphaFoldDB" id="E4UVJ7"/>
<dbReference type="RefSeq" id="XP_003172735.1">
    <property type="nucleotide sequence ID" value="XM_003172687.1"/>
</dbReference>
<dbReference type="InParanoid" id="E4UVJ7"/>
<sequence length="78" mass="9157">MQTGYSQGSLRVRLATKQPRAPGRRRHKEPIARAPLHLLNLSLTSTRQLNWLYYYYRRSSGQAPALYPTWNPFNQDIQ</sequence>
<name>E4UVJ7_ARTGP</name>
<accession>E4UVJ7</accession>
<keyword evidence="3" id="KW-1185">Reference proteome</keyword>
<dbReference type="Proteomes" id="UP000002669">
    <property type="component" value="Unassembled WGS sequence"/>
</dbReference>